<proteinExistence type="inferred from homology"/>
<organism evidence="7 8">
    <name type="scientific">Agreia bicolorata</name>
    <dbReference type="NCBI Taxonomy" id="110935"/>
    <lineage>
        <taxon>Bacteria</taxon>
        <taxon>Bacillati</taxon>
        <taxon>Actinomycetota</taxon>
        <taxon>Actinomycetes</taxon>
        <taxon>Micrococcales</taxon>
        <taxon>Microbacteriaceae</taxon>
        <taxon>Agreia</taxon>
    </lineage>
</organism>
<feature type="chain" id="PRO_5012730243" evidence="5">
    <location>
        <begin position="28"/>
        <end position="333"/>
    </location>
</feature>
<evidence type="ECO:0000256" key="5">
    <source>
        <dbReference type="SAM" id="SignalP"/>
    </source>
</evidence>
<comment type="similarity">
    <text evidence="1">Belongs to the bacterial solute-binding protein 3 family.</text>
</comment>
<dbReference type="PANTHER" id="PTHR30085">
    <property type="entry name" value="AMINO ACID ABC TRANSPORTER PERMEASE"/>
    <property type="match status" value="1"/>
</dbReference>
<evidence type="ECO:0000256" key="1">
    <source>
        <dbReference type="ARBA" id="ARBA00010333"/>
    </source>
</evidence>
<feature type="compositionally biased region" description="Polar residues" evidence="4">
    <location>
        <begin position="57"/>
        <end position="72"/>
    </location>
</feature>
<reference evidence="8" key="1">
    <citation type="submission" date="2017-02" db="EMBL/GenBank/DDBJ databases">
        <authorList>
            <person name="Varghese N."/>
            <person name="Submissions S."/>
        </authorList>
    </citation>
    <scope>NUCLEOTIDE SEQUENCE [LARGE SCALE GENOMIC DNA]</scope>
    <source>
        <strain evidence="8">VKM Ac-2052</strain>
    </source>
</reference>
<keyword evidence="2" id="KW-0813">Transport</keyword>
<feature type="region of interest" description="Disordered" evidence="4">
    <location>
        <begin position="30"/>
        <end position="76"/>
    </location>
</feature>
<dbReference type="Gene3D" id="3.40.190.10">
    <property type="entry name" value="Periplasmic binding protein-like II"/>
    <property type="match status" value="2"/>
</dbReference>
<sequence length="333" mass="34850">MSAIRSRTARIALVATLIGTLALTACAPRSGSDDLGLTPTPTPTESAPSTPAPASTCTNTEGQVQPSYSPISPDSVPAGSSIEAIKNNGVLRVGVSADTLLMGARNPLTGQIEGFDIDVLHEISRAIFGDPNKLQFKVITSAQRLDVLTPDAAGNTQVDIVARTMTINCARWETIAFSTEYYEAGQKVLVASNSEAKSMDDLNALGDQKVCAPASTTTLTRLESYSGIEAVSAATHTECLVLFQQGKVDAITGDDTILAGFAAQDPYAMVVGDAISAEPYGLGMPADKVDLVRFVNGVLDRMRNDGTWTSLYNKWLGVLGPAPAPPAAVYGRG</sequence>
<name>A0A1T4XZ79_9MICO</name>
<dbReference type="SMART" id="SM00062">
    <property type="entry name" value="PBPb"/>
    <property type="match status" value="1"/>
</dbReference>
<dbReference type="PROSITE" id="PS51257">
    <property type="entry name" value="PROKAR_LIPOPROTEIN"/>
    <property type="match status" value="1"/>
</dbReference>
<evidence type="ECO:0000256" key="2">
    <source>
        <dbReference type="ARBA" id="ARBA00022448"/>
    </source>
</evidence>
<gene>
    <name evidence="7" type="ORF">SAMN06295879_1932</name>
</gene>
<evidence type="ECO:0000259" key="6">
    <source>
        <dbReference type="SMART" id="SM00062"/>
    </source>
</evidence>
<dbReference type="GO" id="GO:0006865">
    <property type="term" value="P:amino acid transport"/>
    <property type="evidence" value="ECO:0007669"/>
    <property type="project" value="TreeGrafter"/>
</dbReference>
<protein>
    <submittedName>
        <fullName evidence="7">Amino acid ABC transporter substrate-binding protein, PAAT family</fullName>
    </submittedName>
</protein>
<dbReference type="Proteomes" id="UP000189735">
    <property type="component" value="Unassembled WGS sequence"/>
</dbReference>
<dbReference type="InterPro" id="IPR051455">
    <property type="entry name" value="Bact_solute-bind_prot3"/>
</dbReference>
<dbReference type="CDD" id="cd13690">
    <property type="entry name" value="PBP2_GluB"/>
    <property type="match status" value="1"/>
</dbReference>
<keyword evidence="3 5" id="KW-0732">Signal</keyword>
<feature type="compositionally biased region" description="Low complexity" evidence="4">
    <location>
        <begin position="43"/>
        <end position="56"/>
    </location>
</feature>
<dbReference type="GO" id="GO:0005576">
    <property type="term" value="C:extracellular region"/>
    <property type="evidence" value="ECO:0007669"/>
    <property type="project" value="TreeGrafter"/>
</dbReference>
<dbReference type="RefSeq" id="WP_078714210.1">
    <property type="nucleotide sequence ID" value="NZ_FUYG01000004.1"/>
</dbReference>
<dbReference type="EMBL" id="FUYG01000004">
    <property type="protein sequence ID" value="SKA94335.1"/>
    <property type="molecule type" value="Genomic_DNA"/>
</dbReference>
<feature type="domain" description="Solute-binding protein family 3/N-terminal" evidence="6">
    <location>
        <begin position="90"/>
        <end position="319"/>
    </location>
</feature>
<evidence type="ECO:0000313" key="7">
    <source>
        <dbReference type="EMBL" id="SKA94335.1"/>
    </source>
</evidence>
<dbReference type="PANTHER" id="PTHR30085:SF6">
    <property type="entry name" value="ABC TRANSPORTER GLUTAMINE-BINDING PROTEIN GLNH"/>
    <property type="match status" value="1"/>
</dbReference>
<feature type="signal peptide" evidence="5">
    <location>
        <begin position="1"/>
        <end position="27"/>
    </location>
</feature>
<evidence type="ECO:0000256" key="3">
    <source>
        <dbReference type="ARBA" id="ARBA00022729"/>
    </source>
</evidence>
<dbReference type="Pfam" id="PF00497">
    <property type="entry name" value="SBP_bac_3"/>
    <property type="match status" value="1"/>
</dbReference>
<dbReference type="GO" id="GO:0030288">
    <property type="term" value="C:outer membrane-bounded periplasmic space"/>
    <property type="evidence" value="ECO:0007669"/>
    <property type="project" value="TreeGrafter"/>
</dbReference>
<dbReference type="SUPFAM" id="SSF53850">
    <property type="entry name" value="Periplasmic binding protein-like II"/>
    <property type="match status" value="1"/>
</dbReference>
<evidence type="ECO:0000313" key="8">
    <source>
        <dbReference type="Proteomes" id="UP000189735"/>
    </source>
</evidence>
<dbReference type="AlphaFoldDB" id="A0A1T4XZ79"/>
<evidence type="ECO:0000256" key="4">
    <source>
        <dbReference type="SAM" id="MobiDB-lite"/>
    </source>
</evidence>
<accession>A0A1T4XZ79</accession>
<dbReference type="InterPro" id="IPR001638">
    <property type="entry name" value="Solute-binding_3/MltF_N"/>
</dbReference>